<dbReference type="Gene3D" id="1.10.8.430">
    <property type="entry name" value="Helical domain of apoptotic protease-activating factors"/>
    <property type="match status" value="1"/>
</dbReference>
<keyword evidence="6" id="KW-1185">Reference proteome</keyword>
<evidence type="ECO:0000256" key="3">
    <source>
        <dbReference type="ARBA" id="ARBA00022840"/>
    </source>
</evidence>
<reference evidence="5" key="1">
    <citation type="submission" date="2023-12" db="EMBL/GenBank/DDBJ databases">
        <title>Genome assembly of Anisodus tanguticus.</title>
        <authorList>
            <person name="Wang Y.-J."/>
        </authorList>
    </citation>
    <scope>NUCLEOTIDE SEQUENCE</scope>
    <source>
        <strain evidence="5">KB-2021</strain>
        <tissue evidence="5">Leaf</tissue>
    </source>
</reference>
<accession>A0AAE1VC70</accession>
<name>A0AAE1VC70_9SOLA</name>
<sequence length="159" mass="17641">MSIGGLGTVTHTTTPKDSLELDATVFRSSLFRFFTKVVFSTPPLPSLDDVWEAINLDHVGVPQPEDPTSRFWGVCKQMKTDAEINVSTLDEDESWQLFVKNAGDNANLEHIQPFAKEIARESDGLPLAITVIGASMSGKKRVELWKDALKSLRMSEPHN</sequence>
<dbReference type="InterPro" id="IPR002182">
    <property type="entry name" value="NB-ARC"/>
</dbReference>
<dbReference type="InterPro" id="IPR050905">
    <property type="entry name" value="Plant_NBS-LRR"/>
</dbReference>
<evidence type="ECO:0000256" key="1">
    <source>
        <dbReference type="ARBA" id="ARBA00022614"/>
    </source>
</evidence>
<dbReference type="InterPro" id="IPR042197">
    <property type="entry name" value="Apaf_helical"/>
</dbReference>
<dbReference type="SUPFAM" id="SSF52540">
    <property type="entry name" value="P-loop containing nucleoside triphosphate hydrolases"/>
    <property type="match status" value="1"/>
</dbReference>
<dbReference type="GO" id="GO:0006952">
    <property type="term" value="P:defense response"/>
    <property type="evidence" value="ECO:0007669"/>
    <property type="project" value="UniProtKB-KW"/>
</dbReference>
<proteinExistence type="predicted"/>
<keyword evidence="1" id="KW-0433">Leucine-rich repeat</keyword>
<dbReference type="InterPro" id="IPR027417">
    <property type="entry name" value="P-loop_NTPase"/>
</dbReference>
<dbReference type="Pfam" id="PF00931">
    <property type="entry name" value="NB-ARC"/>
    <property type="match status" value="1"/>
</dbReference>
<dbReference type="GO" id="GO:0005524">
    <property type="term" value="F:ATP binding"/>
    <property type="evidence" value="ECO:0007669"/>
    <property type="project" value="UniProtKB-KW"/>
</dbReference>
<protein>
    <recommendedName>
        <fullName evidence="4">NB-ARC domain-containing protein</fullName>
    </recommendedName>
</protein>
<comment type="caution">
    <text evidence="5">The sequence shown here is derived from an EMBL/GenBank/DDBJ whole genome shotgun (WGS) entry which is preliminary data.</text>
</comment>
<dbReference type="AlphaFoldDB" id="A0AAE1VC70"/>
<organism evidence="5 6">
    <name type="scientific">Anisodus tanguticus</name>
    <dbReference type="NCBI Taxonomy" id="243964"/>
    <lineage>
        <taxon>Eukaryota</taxon>
        <taxon>Viridiplantae</taxon>
        <taxon>Streptophyta</taxon>
        <taxon>Embryophyta</taxon>
        <taxon>Tracheophyta</taxon>
        <taxon>Spermatophyta</taxon>
        <taxon>Magnoliopsida</taxon>
        <taxon>eudicotyledons</taxon>
        <taxon>Gunneridae</taxon>
        <taxon>Pentapetalae</taxon>
        <taxon>asterids</taxon>
        <taxon>lamiids</taxon>
        <taxon>Solanales</taxon>
        <taxon>Solanaceae</taxon>
        <taxon>Solanoideae</taxon>
        <taxon>Hyoscyameae</taxon>
        <taxon>Anisodus</taxon>
    </lineage>
</organism>
<dbReference type="PANTHER" id="PTHR33463">
    <property type="entry name" value="NB-ARC DOMAIN-CONTAINING PROTEIN-RELATED"/>
    <property type="match status" value="1"/>
</dbReference>
<feature type="domain" description="NB-ARC" evidence="4">
    <location>
        <begin position="47"/>
        <end position="105"/>
    </location>
</feature>
<dbReference type="GO" id="GO:0043531">
    <property type="term" value="F:ADP binding"/>
    <property type="evidence" value="ECO:0007669"/>
    <property type="project" value="InterPro"/>
</dbReference>
<keyword evidence="3" id="KW-0547">Nucleotide-binding</keyword>
<evidence type="ECO:0000313" key="6">
    <source>
        <dbReference type="Proteomes" id="UP001291623"/>
    </source>
</evidence>
<dbReference type="PANTHER" id="PTHR33463:SF218">
    <property type="entry name" value="DISEASE RESISTANCE PROTEIN RPS2-LIKE"/>
    <property type="match status" value="1"/>
</dbReference>
<dbReference type="Proteomes" id="UP001291623">
    <property type="component" value="Unassembled WGS sequence"/>
</dbReference>
<evidence type="ECO:0000313" key="5">
    <source>
        <dbReference type="EMBL" id="KAK4363322.1"/>
    </source>
</evidence>
<keyword evidence="3" id="KW-0067">ATP-binding</keyword>
<evidence type="ECO:0000259" key="4">
    <source>
        <dbReference type="Pfam" id="PF00931"/>
    </source>
</evidence>
<keyword evidence="2" id="KW-0611">Plant defense</keyword>
<gene>
    <name evidence="5" type="ORF">RND71_018563</name>
</gene>
<evidence type="ECO:0000256" key="2">
    <source>
        <dbReference type="ARBA" id="ARBA00022821"/>
    </source>
</evidence>
<dbReference type="EMBL" id="JAVYJV010000009">
    <property type="protein sequence ID" value="KAK4363322.1"/>
    <property type="molecule type" value="Genomic_DNA"/>
</dbReference>